<name>A0A8C0BS41_9AVES</name>
<evidence type="ECO:0000256" key="3">
    <source>
        <dbReference type="SAM" id="MobiDB-lite"/>
    </source>
</evidence>
<feature type="chain" id="PRO_5034374281" description="CWF19-like protein 1" evidence="4">
    <location>
        <begin position="38"/>
        <end position="554"/>
    </location>
</feature>
<dbReference type="GO" id="GO:0000398">
    <property type="term" value="P:mRNA splicing, via spliceosome"/>
    <property type="evidence" value="ECO:0007669"/>
    <property type="project" value="TreeGrafter"/>
</dbReference>
<dbReference type="Pfam" id="PF04677">
    <property type="entry name" value="CwfJ_C_1"/>
    <property type="match status" value="1"/>
</dbReference>
<organism evidence="6 7">
    <name type="scientific">Buteo japonicus</name>
    <dbReference type="NCBI Taxonomy" id="224669"/>
    <lineage>
        <taxon>Eukaryota</taxon>
        <taxon>Metazoa</taxon>
        <taxon>Chordata</taxon>
        <taxon>Craniata</taxon>
        <taxon>Vertebrata</taxon>
        <taxon>Euteleostomi</taxon>
        <taxon>Archelosauria</taxon>
        <taxon>Archosauria</taxon>
        <taxon>Dinosauria</taxon>
        <taxon>Saurischia</taxon>
        <taxon>Theropoda</taxon>
        <taxon>Coelurosauria</taxon>
        <taxon>Aves</taxon>
        <taxon>Neognathae</taxon>
        <taxon>Neoaves</taxon>
        <taxon>Telluraves</taxon>
        <taxon>Accipitrimorphae</taxon>
        <taxon>Accipitriformes</taxon>
        <taxon>Accipitridae</taxon>
        <taxon>Accipitrinae</taxon>
        <taxon>Buteo</taxon>
    </lineage>
</organism>
<dbReference type="InterPro" id="IPR036265">
    <property type="entry name" value="HIT-like_sf"/>
</dbReference>
<dbReference type="GO" id="GO:0061632">
    <property type="term" value="F:RNA lariat debranching enzyme activator activity"/>
    <property type="evidence" value="ECO:0007669"/>
    <property type="project" value="TreeGrafter"/>
</dbReference>
<dbReference type="PANTHER" id="PTHR12072:SF4">
    <property type="entry name" value="CWF19-LIKE PROTEIN 1"/>
    <property type="match status" value="1"/>
</dbReference>
<feature type="region of interest" description="Disordered" evidence="3">
    <location>
        <begin position="244"/>
        <end position="263"/>
    </location>
</feature>
<dbReference type="FunFam" id="3.30.428.10:FF:000024">
    <property type="entry name" value="CWF19-like cell cycle control factor 1"/>
    <property type="match status" value="1"/>
</dbReference>
<feature type="domain" description="Cwf19-like C-terminal" evidence="5">
    <location>
        <begin position="304"/>
        <end position="410"/>
    </location>
</feature>
<dbReference type="Ensembl" id="ENSBJAT00000021894.1">
    <property type="protein sequence ID" value="ENSBJAP00000021296.1"/>
    <property type="gene ID" value="ENSBJAG00000013896.1"/>
</dbReference>
<dbReference type="SUPFAM" id="SSF54197">
    <property type="entry name" value="HIT-like"/>
    <property type="match status" value="1"/>
</dbReference>
<dbReference type="PANTHER" id="PTHR12072">
    <property type="entry name" value="CWF19, CELL CYCLE CONTROL PROTEIN"/>
    <property type="match status" value="1"/>
</dbReference>
<proteinExistence type="inferred from homology"/>
<dbReference type="InterPro" id="IPR006768">
    <property type="entry name" value="Cwf19-like_C_dom-1"/>
</dbReference>
<feature type="signal peptide" evidence="4">
    <location>
        <begin position="1"/>
        <end position="37"/>
    </location>
</feature>
<dbReference type="InterPro" id="IPR040194">
    <property type="entry name" value="Cwf19-like"/>
</dbReference>
<evidence type="ECO:0000313" key="7">
    <source>
        <dbReference type="Proteomes" id="UP000694555"/>
    </source>
</evidence>
<dbReference type="GO" id="GO:0071014">
    <property type="term" value="C:post-mRNA release spliceosomal complex"/>
    <property type="evidence" value="ECO:0007669"/>
    <property type="project" value="TreeGrafter"/>
</dbReference>
<feature type="region of interest" description="Disordered" evidence="3">
    <location>
        <begin position="280"/>
        <end position="307"/>
    </location>
</feature>
<evidence type="ECO:0000313" key="6">
    <source>
        <dbReference type="Ensembl" id="ENSBJAP00000021296.1"/>
    </source>
</evidence>
<evidence type="ECO:0000256" key="4">
    <source>
        <dbReference type="SAM" id="SignalP"/>
    </source>
</evidence>
<keyword evidence="4" id="KW-0732">Signal</keyword>
<comment type="similarity">
    <text evidence="1">Belongs to the CWF19 family.</text>
</comment>
<sequence length="554" mass="62022">FKLCSLRKLSCLGTYFEGRFLVLCLLLLGTQQRSGVGQTEYMWFSSSAPIPTYVLGANDQETVSYFPEVSGCELAENITYLGRRGLYSGTSGLQIAYLSGTESQDEPAPAYSFSAKDVAELKTSLLSTPNFKGVDILLTSPWPRDVGTFANSAGEIDTKKCGSKLVSDLAASLKPRYHFAALEKTYYERLPYRNHRVLQETPQHVSRFIALADVGNASKKKYLYAFSIVPMSLMDPAELVKQPQDVTENPYRKSRKEAQKTKAPLCEEPACQFFFDLKKHQGKKRPSDEKERGNSQPKQAKKPRKYADPTGPCWFCLASPEVEKHLVVSIGTHCYLALAKGGLLPDHVLILPIGHYQSVVDLSSEVVEEVTKYKSALKEFFRSKGKRYVLFERNYRSQHLQLQVIPVPLDHCTSEDIKESFIAQAQEQQIELLEIPEHSDITQVAQPGTPYFYVELDTGEKLFHRIRGRFPLHFGREVLASEALLAAADASRGLSPCTSRDEGLSLAQRLCTGFSVIPRCPRTSALVYQLVPWLGTWRRPDALHSCAAWALCPS</sequence>
<reference evidence="6" key="2">
    <citation type="submission" date="2025-09" db="UniProtKB">
        <authorList>
            <consortium name="Ensembl"/>
        </authorList>
    </citation>
    <scope>IDENTIFICATION</scope>
</reference>
<evidence type="ECO:0000259" key="5">
    <source>
        <dbReference type="Pfam" id="PF04677"/>
    </source>
</evidence>
<accession>A0A8C0BS41</accession>
<dbReference type="Gene3D" id="3.30.428.10">
    <property type="entry name" value="HIT-like"/>
    <property type="match status" value="1"/>
</dbReference>
<protein>
    <recommendedName>
        <fullName evidence="2">CWF19-like protein 1</fullName>
    </recommendedName>
</protein>
<dbReference type="Proteomes" id="UP000694555">
    <property type="component" value="Unplaced"/>
</dbReference>
<keyword evidence="7" id="KW-1185">Reference proteome</keyword>
<reference evidence="6" key="1">
    <citation type="submission" date="2025-08" db="UniProtKB">
        <authorList>
            <consortium name="Ensembl"/>
        </authorList>
    </citation>
    <scope>IDENTIFICATION</scope>
</reference>
<evidence type="ECO:0000256" key="1">
    <source>
        <dbReference type="ARBA" id="ARBA00006795"/>
    </source>
</evidence>
<dbReference type="AlphaFoldDB" id="A0A8C0BS41"/>
<dbReference type="CDD" id="cd07380">
    <property type="entry name" value="MPP_CWF19_N"/>
    <property type="match status" value="1"/>
</dbReference>
<evidence type="ECO:0000256" key="2">
    <source>
        <dbReference type="ARBA" id="ARBA00041007"/>
    </source>
</evidence>